<organism evidence="1 2">
    <name type="scientific">Austwickia chelonae NBRC 105200</name>
    <dbReference type="NCBI Taxonomy" id="1184607"/>
    <lineage>
        <taxon>Bacteria</taxon>
        <taxon>Bacillati</taxon>
        <taxon>Actinomycetota</taxon>
        <taxon>Actinomycetes</taxon>
        <taxon>Micrococcales</taxon>
        <taxon>Dermatophilaceae</taxon>
        <taxon>Austwickia</taxon>
    </lineage>
</organism>
<dbReference type="Gene3D" id="1.10.132.100">
    <property type="match status" value="1"/>
</dbReference>
<dbReference type="STRING" id="100225.SAMN05421595_2471"/>
<protein>
    <submittedName>
        <fullName evidence="1">Putative CRISPR-associated protein</fullName>
    </submittedName>
</protein>
<sequence>MTPKFNLVHDPWVLVLDADRQRHEVSLLTLFREASRWRGLAGEMPTQQVALLRLLLAIVHRALRDDIYPDEALQRWGTWWSEGLPVDEIVAYLLRYEQRFELFDEKCPFFQVAGLRTQKGSTSGLTKLIAEIPDGDKFFTTRAGEGLDRIGAAEAARWLVHCQAYDPAGIKTGAVGDPRVKGGKGYPSGTGWCGSLGVVFAEGENLAETLLLNLVYEEPSPEGDRPAWERDELLTSAVDPWLVDPTRQRGPVELLAWQGRRLRLIPDDEGYVVDALVCYGDRAGLQNRHRDEAMAAWKRSPAQEKKGEYGPVVYMPVGHLPERAVWRGLGGLLAGRTSKRGAVEDAERLSPLLLQWLAKVTDEGYLGGDHPVVFHAVGVEYGSNDSVVSGLVDDVMSLRPAVLTDEVLRGAAMEAVAVTNDAVGDLRNFAHNLHRAAGGSSDGARERAGERVWGVLDAPFREWLLELSTSTDVDEALTRWHRTADRILKQVGAELIDSSADKAWRGRDVGGRFVDAPIAEAWFRSALMKKLPRAYQVSAAGNNATSSKEAS</sequence>
<comment type="caution">
    <text evidence="1">The sequence shown here is derived from an EMBL/GenBank/DDBJ whole genome shotgun (WGS) entry which is preliminary data.</text>
</comment>
<reference evidence="1 2" key="1">
    <citation type="submission" date="2012-08" db="EMBL/GenBank/DDBJ databases">
        <title>Whole genome shotgun sequence of Austwickia chelonae NBRC 105200.</title>
        <authorList>
            <person name="Yoshida I."/>
            <person name="Hosoyama A."/>
            <person name="Tsuchikane K."/>
            <person name="Katsumata H."/>
            <person name="Ando Y."/>
            <person name="Ohji S."/>
            <person name="Hamada M."/>
            <person name="Tamura T."/>
            <person name="Yamazoe A."/>
            <person name="Yamazaki S."/>
            <person name="Fujita N."/>
        </authorList>
    </citation>
    <scope>NUCLEOTIDE SEQUENCE [LARGE SCALE GENOMIC DNA]</scope>
    <source>
        <strain evidence="1 2">NBRC 105200</strain>
    </source>
</reference>
<gene>
    <name evidence="1" type="ORF">AUCHE_25_00060</name>
</gene>
<evidence type="ECO:0000313" key="2">
    <source>
        <dbReference type="Proteomes" id="UP000008495"/>
    </source>
</evidence>
<dbReference type="CDD" id="cd09729">
    <property type="entry name" value="Cse1_I-E"/>
    <property type="match status" value="1"/>
</dbReference>
<dbReference type="eggNOG" id="COG1203">
    <property type="taxonomic scope" value="Bacteria"/>
</dbReference>
<keyword evidence="2" id="KW-1185">Reference proteome</keyword>
<name>K6VVQ6_9MICO</name>
<dbReference type="InterPro" id="IPR013381">
    <property type="entry name" value="CRISPR-assoc_prot_Cse1"/>
</dbReference>
<dbReference type="Pfam" id="PF09481">
    <property type="entry name" value="CRISPR_Cse1"/>
    <property type="match status" value="1"/>
</dbReference>
<proteinExistence type="predicted"/>
<dbReference type="EMBL" id="BAGZ01000025">
    <property type="protein sequence ID" value="GAB79425.1"/>
    <property type="molecule type" value="Genomic_DNA"/>
</dbReference>
<dbReference type="Proteomes" id="UP000008495">
    <property type="component" value="Unassembled WGS sequence"/>
</dbReference>
<dbReference type="RefSeq" id="WP_006504183.1">
    <property type="nucleotide sequence ID" value="NZ_BAGZ01000025.1"/>
</dbReference>
<evidence type="ECO:0000313" key="1">
    <source>
        <dbReference type="EMBL" id="GAB79425.1"/>
    </source>
</evidence>
<dbReference type="NCBIfam" id="TIGR02547">
    <property type="entry name" value="casA_cse1"/>
    <property type="match status" value="1"/>
</dbReference>
<dbReference type="AlphaFoldDB" id="K6VVQ6"/>
<accession>K6VVQ6</accession>